<gene>
    <name evidence="1" type="ORF">GCM10009655_18590</name>
</gene>
<protein>
    <recommendedName>
        <fullName evidence="3">N-acetyltransferase domain-containing protein</fullName>
    </recommendedName>
</protein>
<keyword evidence="2" id="KW-1185">Reference proteome</keyword>
<evidence type="ECO:0000313" key="1">
    <source>
        <dbReference type="EMBL" id="GAA1219348.1"/>
    </source>
</evidence>
<dbReference type="InterPro" id="IPR016181">
    <property type="entry name" value="Acyl_CoA_acyltransferase"/>
</dbReference>
<dbReference type="EMBL" id="BAAAKW010000031">
    <property type="protein sequence ID" value="GAA1219348.1"/>
    <property type="molecule type" value="Genomic_DNA"/>
</dbReference>
<comment type="caution">
    <text evidence="1">The sequence shown here is derived from an EMBL/GenBank/DDBJ whole genome shotgun (WGS) entry which is preliminary data.</text>
</comment>
<dbReference type="Proteomes" id="UP001500943">
    <property type="component" value="Unassembled WGS sequence"/>
</dbReference>
<evidence type="ECO:0008006" key="3">
    <source>
        <dbReference type="Google" id="ProtNLM"/>
    </source>
</evidence>
<name>A0ABP4GAM9_9MICO</name>
<accession>A0ABP4GAM9</accession>
<reference evidence="2" key="1">
    <citation type="journal article" date="2019" name="Int. J. Syst. Evol. Microbiol.">
        <title>The Global Catalogue of Microorganisms (GCM) 10K type strain sequencing project: providing services to taxonomists for standard genome sequencing and annotation.</title>
        <authorList>
            <consortium name="The Broad Institute Genomics Platform"/>
            <consortium name="The Broad Institute Genome Sequencing Center for Infectious Disease"/>
            <person name="Wu L."/>
            <person name="Ma J."/>
        </authorList>
    </citation>
    <scope>NUCLEOTIDE SEQUENCE [LARGE SCALE GENOMIC DNA]</scope>
    <source>
        <strain evidence="2">JCM 12762</strain>
    </source>
</reference>
<evidence type="ECO:0000313" key="2">
    <source>
        <dbReference type="Proteomes" id="UP001500943"/>
    </source>
</evidence>
<sequence length="64" mass="6742">MPDFRGRGLAKQTDRAISAHALAAGYEPQYRCQIDNAASAALALSAGFGSFGQWDVVALSSCHN</sequence>
<proteinExistence type="predicted"/>
<dbReference type="SUPFAM" id="SSF55729">
    <property type="entry name" value="Acyl-CoA N-acyltransferases (Nat)"/>
    <property type="match status" value="1"/>
</dbReference>
<organism evidence="1 2">
    <name type="scientific">Rhodoglobus aureus</name>
    <dbReference type="NCBI Taxonomy" id="191497"/>
    <lineage>
        <taxon>Bacteria</taxon>
        <taxon>Bacillati</taxon>
        <taxon>Actinomycetota</taxon>
        <taxon>Actinomycetes</taxon>
        <taxon>Micrococcales</taxon>
        <taxon>Microbacteriaceae</taxon>
        <taxon>Rhodoglobus</taxon>
    </lineage>
</organism>
<dbReference type="Gene3D" id="3.40.630.30">
    <property type="match status" value="1"/>
</dbReference>